<dbReference type="SUPFAM" id="SSF50129">
    <property type="entry name" value="GroES-like"/>
    <property type="match status" value="1"/>
</dbReference>
<protein>
    <submittedName>
        <fullName evidence="2">NADP-dependent oxidoreductase</fullName>
    </submittedName>
</protein>
<dbReference type="Pfam" id="PF08240">
    <property type="entry name" value="ADH_N"/>
    <property type="match status" value="1"/>
</dbReference>
<proteinExistence type="predicted"/>
<dbReference type="InterPro" id="IPR020843">
    <property type="entry name" value="ER"/>
</dbReference>
<evidence type="ECO:0000313" key="3">
    <source>
        <dbReference type="Proteomes" id="UP001305498"/>
    </source>
</evidence>
<evidence type="ECO:0000313" key="2">
    <source>
        <dbReference type="EMBL" id="WOF24693.1"/>
    </source>
</evidence>
<dbReference type="SUPFAM" id="SSF51735">
    <property type="entry name" value="NAD(P)-binding Rossmann-fold domains"/>
    <property type="match status" value="1"/>
</dbReference>
<dbReference type="KEGG" id="mbet:N8K70_03295"/>
<evidence type="ECO:0000259" key="1">
    <source>
        <dbReference type="SMART" id="SM00829"/>
    </source>
</evidence>
<feature type="domain" description="Enoyl reductase (ER)" evidence="1">
    <location>
        <begin position="10"/>
        <end position="313"/>
    </location>
</feature>
<dbReference type="InterPro" id="IPR011032">
    <property type="entry name" value="GroES-like_sf"/>
</dbReference>
<dbReference type="AlphaFoldDB" id="A0AA97FKX1"/>
<name>A0AA97FKX1_9MICO</name>
<keyword evidence="3" id="KW-1185">Reference proteome</keyword>
<dbReference type="Proteomes" id="UP001305498">
    <property type="component" value="Chromosome"/>
</dbReference>
<dbReference type="InterPro" id="IPR050700">
    <property type="entry name" value="YIM1/Zinc_Alcohol_DH_Fams"/>
</dbReference>
<sequence>MRAVVVDGPGPAGSLRTADVAVPVPVMDEVLVRVVAAGVNPVDAQTRDGEGVSAQIGSYPSPLGVDFSGVVVSAPYEAHPTPPGTPVFGMTAFPRVGGSYADYVVASSHAIAVKPPRLSHVEAAAVPLAALTAWQLVVDTARTHAGQRILIHAGAGGVGHFAVQLAAHFGAHVTTTCSTRNLSWMRELGADVVIDHTTTPFEEVVQPVDVVVDLVGNAHDRTGSRSLAVLRPGGLLVTVPTGGWTRYSEEAAEAGVSATSFRATPDGVTLATIARLLESGELAVYVDRVFPLDNAAAAHGALEEHHARGKLVLQVSDG</sequence>
<organism evidence="2 3">
    <name type="scientific">Microbacterium betulae</name>
    <dbReference type="NCBI Taxonomy" id="2981139"/>
    <lineage>
        <taxon>Bacteria</taxon>
        <taxon>Bacillati</taxon>
        <taxon>Actinomycetota</taxon>
        <taxon>Actinomycetes</taxon>
        <taxon>Micrococcales</taxon>
        <taxon>Microbacteriaceae</taxon>
        <taxon>Microbacterium</taxon>
    </lineage>
</organism>
<dbReference type="CDD" id="cd05289">
    <property type="entry name" value="MDR_like_2"/>
    <property type="match status" value="1"/>
</dbReference>
<dbReference type="InterPro" id="IPR036291">
    <property type="entry name" value="NAD(P)-bd_dom_sf"/>
</dbReference>
<dbReference type="Gene3D" id="3.40.50.720">
    <property type="entry name" value="NAD(P)-binding Rossmann-like Domain"/>
    <property type="match status" value="1"/>
</dbReference>
<dbReference type="PANTHER" id="PTHR11695:SF294">
    <property type="entry name" value="RETICULON-4-INTERACTING PROTEIN 1, MITOCHONDRIAL"/>
    <property type="match status" value="1"/>
</dbReference>
<dbReference type="GO" id="GO:0016491">
    <property type="term" value="F:oxidoreductase activity"/>
    <property type="evidence" value="ECO:0007669"/>
    <property type="project" value="InterPro"/>
</dbReference>
<dbReference type="PANTHER" id="PTHR11695">
    <property type="entry name" value="ALCOHOL DEHYDROGENASE RELATED"/>
    <property type="match status" value="1"/>
</dbReference>
<dbReference type="InterPro" id="IPR013154">
    <property type="entry name" value="ADH-like_N"/>
</dbReference>
<dbReference type="EMBL" id="CP118157">
    <property type="protein sequence ID" value="WOF24693.1"/>
    <property type="molecule type" value="Genomic_DNA"/>
</dbReference>
<dbReference type="SMART" id="SM00829">
    <property type="entry name" value="PKS_ER"/>
    <property type="match status" value="1"/>
</dbReference>
<dbReference type="Pfam" id="PF13602">
    <property type="entry name" value="ADH_zinc_N_2"/>
    <property type="match status" value="1"/>
</dbReference>
<accession>A0AA97FKX1</accession>
<dbReference type="Gene3D" id="3.90.180.10">
    <property type="entry name" value="Medium-chain alcohol dehydrogenases, catalytic domain"/>
    <property type="match status" value="1"/>
</dbReference>
<gene>
    <name evidence="2" type="ORF">N8K70_03295</name>
</gene>
<reference evidence="2 3" key="1">
    <citation type="submission" date="2023-02" db="EMBL/GenBank/DDBJ databases">
        <title>Microbacterium betulae sp. nov., isolated from birch wood.</title>
        <authorList>
            <person name="Pasciak M."/>
            <person name="Pawlik K.J."/>
            <person name="Martynowski D."/>
            <person name="Laczmanski L."/>
            <person name="Ciekot J."/>
            <person name="Szponar B."/>
            <person name="Wojcik-Fatla A."/>
            <person name="Mackiewicz B."/>
            <person name="Farian E."/>
            <person name="Cholewa G."/>
            <person name="Cholewa A."/>
            <person name="Dutkiewicz J."/>
        </authorList>
    </citation>
    <scope>NUCLEOTIDE SEQUENCE [LARGE SCALE GENOMIC DNA]</scope>
    <source>
        <strain evidence="2 3">AB</strain>
    </source>
</reference>